<proteinExistence type="predicted"/>
<feature type="active site" description="Charge relay system" evidence="1">
    <location>
        <position position="197"/>
    </location>
</feature>
<organism evidence="4 5">
    <name type="scientific">Selenomonas ruminantium subsp. lactilytica (strain NBRC 103574 / TAM6421)</name>
    <dbReference type="NCBI Taxonomy" id="927704"/>
    <lineage>
        <taxon>Bacteria</taxon>
        <taxon>Bacillati</taxon>
        <taxon>Bacillota</taxon>
        <taxon>Negativicutes</taxon>
        <taxon>Selenomonadales</taxon>
        <taxon>Selenomonadaceae</taxon>
        <taxon>Selenomonas</taxon>
    </lineage>
</organism>
<feature type="binding site" evidence="2">
    <location>
        <position position="26"/>
    </location>
    <ligand>
        <name>substrate</name>
    </ligand>
</feature>
<protein>
    <submittedName>
        <fullName evidence="4">Putative esterase/lipase family protein</fullName>
    </submittedName>
</protein>
<dbReference type="InterPro" id="IPR022742">
    <property type="entry name" value="Hydrolase_4"/>
</dbReference>
<dbReference type="PIRSF" id="PIRSF017388">
    <property type="entry name" value="Esterase_lipase"/>
    <property type="match status" value="1"/>
</dbReference>
<dbReference type="InterPro" id="IPR051044">
    <property type="entry name" value="MAG_DAG_Lipase"/>
</dbReference>
<dbReference type="ESTHER" id="selrl-i0guw6">
    <property type="family name" value="CarbLipBact_2"/>
</dbReference>
<feature type="domain" description="Serine aminopeptidase S33" evidence="3">
    <location>
        <begin position="16"/>
        <end position="229"/>
    </location>
</feature>
<dbReference type="RefSeq" id="WP_014430904.1">
    <property type="nucleotide sequence ID" value="NC_017076.1"/>
</dbReference>
<dbReference type="AlphaFoldDB" id="I0GUW6"/>
<keyword evidence="4" id="KW-0614">Plasmid</keyword>
<dbReference type="EMBL" id="AP012293">
    <property type="protein sequence ID" value="BAL84553.1"/>
    <property type="molecule type" value="Genomic_DNA"/>
</dbReference>
<dbReference type="KEGG" id="sri:SELR_pSRC200190"/>
<evidence type="ECO:0000259" key="3">
    <source>
        <dbReference type="Pfam" id="PF12146"/>
    </source>
</evidence>
<dbReference type="InterPro" id="IPR029058">
    <property type="entry name" value="AB_hydrolase_fold"/>
</dbReference>
<dbReference type="HOGENOM" id="CLU_076594_0_0_9"/>
<gene>
    <name evidence="4" type="ordered locus">SELR_pSRC200190</name>
</gene>
<sequence>MLIEGAESFFLPGDGQKKAVLLVQGFAGNTAELWPMGKFLEAKGYTVLAPRLPGHGTKVEDLLRTNADDWLDAVRDGYSVLRGLAKDIVVIGGSMGGSLGLILSAEKQVKGVVTLAAPIFIAQEQGISALPPKEMLTSSDFTPENKRNLVNVPKAANLIYDKIPLLSVYDLLEVIERSKKCLPKITAPSLIVHGKDDTMAAVESAQYIGEHIGSSRKKVVLLDGAGHLLPLMEGREAVFEKISSFLDTL</sequence>
<dbReference type="Gene3D" id="3.40.50.1820">
    <property type="entry name" value="alpha/beta hydrolase"/>
    <property type="match status" value="1"/>
</dbReference>
<accession>I0GUW6</accession>
<dbReference type="OrthoDB" id="9800213at2"/>
<reference evidence="4 5" key="1">
    <citation type="submission" date="2011-10" db="EMBL/GenBank/DDBJ databases">
        <title>Whole genome sequence of Selenomonas ruminantium subsp. lactilytica TAM6421.</title>
        <authorList>
            <person name="Oguchi A."/>
            <person name="Ankai A."/>
            <person name="Kaneko J."/>
            <person name="Yamada-Narita S."/>
            <person name="Fukui S."/>
            <person name="Takahashi M."/>
            <person name="Onodera T."/>
            <person name="Kojima S."/>
            <person name="Fushimi T."/>
            <person name="Abe N."/>
            <person name="Kamio Y."/>
            <person name="Yamazaki S."/>
            <person name="Fujita N."/>
        </authorList>
    </citation>
    <scope>NUCLEOTIDE SEQUENCE [LARGE SCALE GENOMIC DNA]</scope>
    <source>
        <strain evidence="5">NBRC 103574 / TAM6421</strain>
        <plasmid evidence="4 5">pSRC2</plasmid>
    </source>
</reference>
<evidence type="ECO:0000256" key="1">
    <source>
        <dbReference type="PIRSR" id="PIRSR017388-1"/>
    </source>
</evidence>
<feature type="binding site" evidence="2">
    <location>
        <position position="95"/>
    </location>
    <ligand>
        <name>substrate</name>
    </ligand>
</feature>
<dbReference type="InterPro" id="IPR012354">
    <property type="entry name" value="Esterase_lipase"/>
</dbReference>
<dbReference type="PATRIC" id="fig|927704.6.peg.3213"/>
<dbReference type="Pfam" id="PF12146">
    <property type="entry name" value="Hydrolase_4"/>
    <property type="match status" value="1"/>
</dbReference>
<evidence type="ECO:0000313" key="5">
    <source>
        <dbReference type="Proteomes" id="UP000007887"/>
    </source>
</evidence>
<name>I0GUW6_SELRL</name>
<geneLocation type="plasmid" evidence="4 5">
    <name>pSRC2</name>
</geneLocation>
<dbReference type="PANTHER" id="PTHR11614">
    <property type="entry name" value="PHOSPHOLIPASE-RELATED"/>
    <property type="match status" value="1"/>
</dbReference>
<evidence type="ECO:0000313" key="4">
    <source>
        <dbReference type="EMBL" id="BAL84553.1"/>
    </source>
</evidence>
<feature type="active site" description="Nucleophile" evidence="1">
    <location>
        <position position="94"/>
    </location>
</feature>
<feature type="active site" description="Charge relay system" evidence="1">
    <location>
        <position position="227"/>
    </location>
</feature>
<dbReference type="SUPFAM" id="SSF53474">
    <property type="entry name" value="alpha/beta-Hydrolases"/>
    <property type="match status" value="1"/>
</dbReference>
<dbReference type="GO" id="GO:0052689">
    <property type="term" value="F:carboxylic ester hydrolase activity"/>
    <property type="evidence" value="ECO:0007669"/>
    <property type="project" value="InterPro"/>
</dbReference>
<dbReference type="Proteomes" id="UP000007887">
    <property type="component" value="Plasmid pSRC2"/>
</dbReference>
<evidence type="ECO:0000256" key="2">
    <source>
        <dbReference type="PIRSR" id="PIRSR017388-2"/>
    </source>
</evidence>